<reference evidence="8 9" key="1">
    <citation type="submission" date="2020-07" db="EMBL/GenBank/DDBJ databases">
        <title>Sequencing the genomes of 1000 actinobacteria strains.</title>
        <authorList>
            <person name="Klenk H.-P."/>
        </authorList>
    </citation>
    <scope>NUCLEOTIDE SEQUENCE [LARGE SCALE GENOMIC DNA]</scope>
    <source>
        <strain evidence="8 9">DSM 104001</strain>
    </source>
</reference>
<evidence type="ECO:0000256" key="3">
    <source>
        <dbReference type="ARBA" id="ARBA00023277"/>
    </source>
</evidence>
<dbReference type="Gene3D" id="2.60.40.10">
    <property type="entry name" value="Immunoglobulins"/>
    <property type="match status" value="1"/>
</dbReference>
<keyword evidence="9" id="KW-1185">Reference proteome</keyword>
<proteinExistence type="inferred from homology"/>
<evidence type="ECO:0000259" key="7">
    <source>
        <dbReference type="SMART" id="SM01217"/>
    </source>
</evidence>
<dbReference type="RefSeq" id="WP_366490146.1">
    <property type="nucleotide sequence ID" value="NZ_JACBZT010000001.1"/>
</dbReference>
<keyword evidence="6 8" id="KW-0326">Glycosidase</keyword>
<evidence type="ECO:0000256" key="6">
    <source>
        <dbReference type="RuleBase" id="RU361161"/>
    </source>
</evidence>
<organism evidence="8 9">
    <name type="scientific">Petropleomorpha daqingensis</name>
    <dbReference type="NCBI Taxonomy" id="2026353"/>
    <lineage>
        <taxon>Bacteria</taxon>
        <taxon>Bacillati</taxon>
        <taxon>Actinomycetota</taxon>
        <taxon>Actinomycetes</taxon>
        <taxon>Geodermatophilales</taxon>
        <taxon>Geodermatophilaceae</taxon>
        <taxon>Petropleomorpha</taxon>
    </lineage>
</organism>
<dbReference type="GO" id="GO:0005975">
    <property type="term" value="P:carbohydrate metabolic process"/>
    <property type="evidence" value="ECO:0007669"/>
    <property type="project" value="InterPro"/>
</dbReference>
<dbReference type="InterPro" id="IPR050288">
    <property type="entry name" value="Cellulose_deg_GH3"/>
</dbReference>
<evidence type="ECO:0000256" key="2">
    <source>
        <dbReference type="ARBA" id="ARBA00022801"/>
    </source>
</evidence>
<dbReference type="InterPro" id="IPR013783">
    <property type="entry name" value="Ig-like_fold"/>
</dbReference>
<dbReference type="FunFam" id="2.60.40.10:FF:000495">
    <property type="entry name" value="Periplasmic beta-glucosidase"/>
    <property type="match status" value="1"/>
</dbReference>
<feature type="domain" description="Fibronectin type III-like" evidence="7">
    <location>
        <begin position="574"/>
        <end position="644"/>
    </location>
</feature>
<dbReference type="PROSITE" id="PS00775">
    <property type="entry name" value="GLYCOSYL_HYDROL_F3"/>
    <property type="match status" value="1"/>
</dbReference>
<evidence type="ECO:0000313" key="9">
    <source>
        <dbReference type="Proteomes" id="UP000541969"/>
    </source>
</evidence>
<dbReference type="InterPro" id="IPR036962">
    <property type="entry name" value="Glyco_hydro_3_N_sf"/>
</dbReference>
<dbReference type="InterPro" id="IPR017853">
    <property type="entry name" value="GH"/>
</dbReference>
<dbReference type="InterPro" id="IPR036881">
    <property type="entry name" value="Glyco_hydro_3_C_sf"/>
</dbReference>
<dbReference type="EMBL" id="JACBZT010000001">
    <property type="protein sequence ID" value="NYJ08518.1"/>
    <property type="molecule type" value="Genomic_DNA"/>
</dbReference>
<dbReference type="Pfam" id="PF00933">
    <property type="entry name" value="Glyco_hydro_3"/>
    <property type="match status" value="1"/>
</dbReference>
<dbReference type="AlphaFoldDB" id="A0A853CQP9"/>
<accession>A0A853CQP9</accession>
<dbReference type="InterPro" id="IPR001764">
    <property type="entry name" value="Glyco_hydro_3_N"/>
</dbReference>
<dbReference type="Gene3D" id="3.20.20.300">
    <property type="entry name" value="Glycoside hydrolase, family 3, N-terminal domain"/>
    <property type="match status" value="1"/>
</dbReference>
<comment type="caution">
    <text evidence="8">The sequence shown here is derived from an EMBL/GenBank/DDBJ whole genome shotgun (WGS) entry which is preliminary data.</text>
</comment>
<dbReference type="Pfam" id="PF14310">
    <property type="entry name" value="Fn3-like"/>
    <property type="match status" value="1"/>
</dbReference>
<evidence type="ECO:0000256" key="4">
    <source>
        <dbReference type="ARBA" id="ARBA00058905"/>
    </source>
</evidence>
<dbReference type="SUPFAM" id="SSF51445">
    <property type="entry name" value="(Trans)glycosidases"/>
    <property type="match status" value="1"/>
</dbReference>
<dbReference type="PANTHER" id="PTHR42715">
    <property type="entry name" value="BETA-GLUCOSIDASE"/>
    <property type="match status" value="1"/>
</dbReference>
<sequence length="743" mass="78370">MIHVSPDDLDGLTLEEKAALLSGRDFWSTKPVDGLPAVVLTDGPHGVRRQAGDFDALGIFENLPATCFPPAVAVGSSWDPSVAERIGTAIAVEARALGVHVVLGPGVNIKRSPLCGRNFEYYAEDPLLAGVLGAAHVRGQEGGGVGASVKHFAANNQETERMQVSADVDERTLREIYLPAFERVVTEARPATVMCAYNKLNGVYASQHRWLLTDVLRTEWGFGGVVVSDWGAVDDRVAAVAAGLDLQMPGNHGASDRQVVDAVRSGELDESFVDVSAGRVAALTRYVTEPTDGFDAEAHSALARELAAECAVLLKNDGGVLPLAPGDRIAVVGEFARTPRFQGGGSSNVNATSVTSALDALPDDVVFAPGFTLDGSGDAAALREEAVRAASGADVAVVFAGLSDREESEGFDRTTLDLPAVQVELIRAVAAAAARTVVVLSHGGVVSLERWHDDVDAILDGFLLGQAGGAALADLLLGVANPSGHLAETIPLRLEDNPSYLNFPGEQGHVRYGEGVMVGYRHYATAGVPVRYPFGHGLSYTTFTTSDLAVEVTGDDAARVTQTVTNTGERAGKHVVQVYVATEAGPVRRPARELRAFTKVALEPGESQPVTLDLDRRAFAYWDVREGGWVVAAGTYTVQIGADSLDVVAEAAVVLAGDGVVPELTMQSSVVEWFGHPVVGAECVQLFLAGMPADLRDADADEQAGMLQMIGSMPMHRFVTDFGASIPPEELERLAKETRAARG</sequence>
<keyword evidence="3" id="KW-0119">Carbohydrate metabolism</keyword>
<dbReference type="InterPro" id="IPR002772">
    <property type="entry name" value="Glyco_hydro_3_C"/>
</dbReference>
<dbReference type="SUPFAM" id="SSF52279">
    <property type="entry name" value="Beta-D-glucan exohydrolase, C-terminal domain"/>
    <property type="match status" value="1"/>
</dbReference>
<dbReference type="InterPro" id="IPR019800">
    <property type="entry name" value="Glyco_hydro_3_AS"/>
</dbReference>
<protein>
    <recommendedName>
        <fullName evidence="5">Exo-alpha-(1-&gt;6)-L-arabinopyranosidase</fullName>
    </recommendedName>
</protein>
<evidence type="ECO:0000256" key="1">
    <source>
        <dbReference type="ARBA" id="ARBA00005336"/>
    </source>
</evidence>
<comment type="function">
    <text evidence="4">Catalyzes the hydrolysis of a non-reducing terminal alpha-L-arabinopyranosidic linkage in ginsenoside Rb2 (alpha-L-arabinopyranosyl-(1-&gt;6)-alpha-D-glucopyranosyl) to release alpha-D-glucopyranosyl (Rd). It is not able to hydrolyze alpha-L-arabinofuranosyl-(1-&gt;6)-alpha-D-glucopyranosyl (Rc).</text>
</comment>
<dbReference type="GO" id="GO:0008422">
    <property type="term" value="F:beta-glucosidase activity"/>
    <property type="evidence" value="ECO:0007669"/>
    <property type="project" value="UniProtKB-ARBA"/>
</dbReference>
<keyword evidence="2 6" id="KW-0378">Hydrolase</keyword>
<dbReference type="PRINTS" id="PR00133">
    <property type="entry name" value="GLHYDRLASE3"/>
</dbReference>
<gene>
    <name evidence="8" type="ORF">GGQ55_004796</name>
</gene>
<dbReference type="PANTHER" id="PTHR42715:SF10">
    <property type="entry name" value="BETA-GLUCOSIDASE"/>
    <property type="match status" value="1"/>
</dbReference>
<dbReference type="InterPro" id="IPR026891">
    <property type="entry name" value="Fn3-like"/>
</dbReference>
<dbReference type="Gene3D" id="3.40.50.1700">
    <property type="entry name" value="Glycoside hydrolase family 3 C-terminal domain"/>
    <property type="match status" value="1"/>
</dbReference>
<evidence type="ECO:0000256" key="5">
    <source>
        <dbReference type="ARBA" id="ARBA00074219"/>
    </source>
</evidence>
<evidence type="ECO:0000313" key="8">
    <source>
        <dbReference type="EMBL" id="NYJ08518.1"/>
    </source>
</evidence>
<dbReference type="Pfam" id="PF01915">
    <property type="entry name" value="Glyco_hydro_3_C"/>
    <property type="match status" value="1"/>
</dbReference>
<dbReference type="SMART" id="SM01217">
    <property type="entry name" value="Fn3_like"/>
    <property type="match status" value="1"/>
</dbReference>
<dbReference type="Proteomes" id="UP000541969">
    <property type="component" value="Unassembled WGS sequence"/>
</dbReference>
<name>A0A853CQP9_9ACTN</name>
<comment type="similarity">
    <text evidence="1 6">Belongs to the glycosyl hydrolase 3 family.</text>
</comment>